<keyword evidence="2" id="KW-1185">Reference proteome</keyword>
<organism evidence="1 2">
    <name type="scientific">Pseudomonas abyssi</name>
    <dbReference type="NCBI Taxonomy" id="170540"/>
    <lineage>
        <taxon>Bacteria</taxon>
        <taxon>Pseudomonadati</taxon>
        <taxon>Pseudomonadota</taxon>
        <taxon>Gammaproteobacteria</taxon>
        <taxon>Pseudomonadales</taxon>
        <taxon>Pseudomonadaceae</taxon>
        <taxon>Pseudomonas</taxon>
    </lineage>
</organism>
<name>A0A2A3MFS9_9PSED</name>
<evidence type="ECO:0008006" key="3">
    <source>
        <dbReference type="Google" id="ProtNLM"/>
    </source>
</evidence>
<dbReference type="EMBL" id="NTMR01000017">
    <property type="protein sequence ID" value="PBK03653.1"/>
    <property type="molecule type" value="Genomic_DNA"/>
</dbReference>
<proteinExistence type="predicted"/>
<reference evidence="1 2" key="1">
    <citation type="submission" date="2017-09" db="EMBL/GenBank/DDBJ databases">
        <title>Pseudomonas abyssi sp. nov. isolated from Abyssopelagic Water.</title>
        <authorList>
            <person name="Wei Y."/>
        </authorList>
    </citation>
    <scope>NUCLEOTIDE SEQUENCE [LARGE SCALE GENOMIC DNA]</scope>
    <source>
        <strain evidence="1 2">MT5</strain>
    </source>
</reference>
<comment type="caution">
    <text evidence="1">The sequence shown here is derived from an EMBL/GenBank/DDBJ whole genome shotgun (WGS) entry which is preliminary data.</text>
</comment>
<evidence type="ECO:0000313" key="1">
    <source>
        <dbReference type="EMBL" id="PBK03653.1"/>
    </source>
</evidence>
<sequence length="619" mass="69698">MDLKKTLLDAKIIRVAIIDDDLSESIRTSDLITIDGDIEALLGDLHDPDYEAYVKVLTNHGYNVESMPDLAVPLSKKTICEESPARLRNAAKKVIESRHGNAEPVRRIRDLLLDVGVLEGNIDHYSLPEIPEGNQYDLIIVDYFLVDNSKEATLPFIEYVLEAHKDCIKEPLQVILMSTYVPQLREEFLDIRPELKVSSSRMRLMGKPMSDEDLTHWKTALYQLASDRPFISAVENFVSEASNGLVQAAQVQAKKLWGLDLQAMDILHETATLDNDDFCRYVEECLSRHLLTALESYSGIRGSLRKLGENLMNNRNTHVIAPVAEIGDSRAAIRGLMRSMEWRGDSKVDHDAYPADSPALDKSKWLKKNLRFGMVLRSKEGREWLNLTQACDLAQAKDEECDSVSLLLVRGVRSRPLNLEKSQAMVYLNSRVSESDTDSLGWNLKHIFTPSIQEFAEDFVNGWELIGELRLDQAQSIAATYSSRASRVGLQRTFSSWDLHGTALLVSTLLENEPTAVLAGTPLTGHARSRGSADEIHIDEDSLSAMLNAFPDANNDELTRVYMGIQLKPGAQCTESTLLCIYCKEKPVSIQDLRDFINKEKWLVRKENEKKAIVAFWHA</sequence>
<protein>
    <recommendedName>
        <fullName evidence="3">Response receiver domain-containing protein</fullName>
    </recommendedName>
</protein>
<accession>A0A2A3MFS9</accession>
<gene>
    <name evidence="1" type="ORF">CNQ84_13840</name>
</gene>
<dbReference type="AlphaFoldDB" id="A0A2A3MFS9"/>
<evidence type="ECO:0000313" key="2">
    <source>
        <dbReference type="Proteomes" id="UP000242313"/>
    </source>
</evidence>
<dbReference type="Proteomes" id="UP000242313">
    <property type="component" value="Unassembled WGS sequence"/>
</dbReference>
<dbReference type="RefSeq" id="WP_096005434.1">
    <property type="nucleotide sequence ID" value="NZ_NTMR01000017.1"/>
</dbReference>